<dbReference type="Pfam" id="PF00557">
    <property type="entry name" value="Peptidase_M24"/>
    <property type="match status" value="1"/>
</dbReference>
<reference evidence="10 13" key="2">
    <citation type="submission" date="2019-07" db="EMBL/GenBank/DDBJ databases">
        <title>Whole genome shotgun sequence of Myxococcus fulvus NBRC 100333.</title>
        <authorList>
            <person name="Hosoyama A."/>
            <person name="Uohara A."/>
            <person name="Ohji S."/>
            <person name="Ichikawa N."/>
        </authorList>
    </citation>
    <scope>NUCLEOTIDE SEQUENCE [LARGE SCALE GENOMIC DNA]</scope>
    <source>
        <strain evidence="10 13">NBRC 100333</strain>
    </source>
</reference>
<dbReference type="Pfam" id="PF05195">
    <property type="entry name" value="AMP_N"/>
    <property type="match status" value="1"/>
</dbReference>
<keyword evidence="10" id="KW-0031">Aminopeptidase</keyword>
<dbReference type="SMART" id="SM01011">
    <property type="entry name" value="AMP_N"/>
    <property type="match status" value="1"/>
</dbReference>
<evidence type="ECO:0000256" key="7">
    <source>
        <dbReference type="ARBA" id="ARBA00023211"/>
    </source>
</evidence>
<dbReference type="PANTHER" id="PTHR43226:SF4">
    <property type="entry name" value="XAA-PRO AMINOPEPTIDASE 3"/>
    <property type="match status" value="1"/>
</dbReference>
<evidence type="ECO:0000313" key="13">
    <source>
        <dbReference type="Proteomes" id="UP000321514"/>
    </source>
</evidence>
<gene>
    <name evidence="10" type="primary">pepPI</name>
    <name evidence="10" type="ORF">MFU01_77960</name>
    <name evidence="11" type="ORF">SAMN05443572_111138</name>
</gene>
<evidence type="ECO:0000259" key="9">
    <source>
        <dbReference type="SMART" id="SM01011"/>
    </source>
</evidence>
<dbReference type="STRING" id="1334629.MFUL124B02_12470"/>
<dbReference type="AlphaFoldDB" id="A0A511TF10"/>
<dbReference type="SUPFAM" id="SSF53092">
    <property type="entry name" value="Creatinase/prolidase N-terminal domain"/>
    <property type="match status" value="1"/>
</dbReference>
<comment type="catalytic activity">
    <reaction evidence="1">
        <text>Release of any N-terminal amino acid, including proline, that is linked to proline, even from a dipeptide or tripeptide.</text>
        <dbReference type="EC" id="3.4.11.9"/>
    </reaction>
</comment>
<dbReference type="SUPFAM" id="SSF55920">
    <property type="entry name" value="Creatinase/aminopeptidase"/>
    <property type="match status" value="1"/>
</dbReference>
<dbReference type="Gene3D" id="3.90.230.10">
    <property type="entry name" value="Creatinase/methionine aminopeptidase superfamily"/>
    <property type="match status" value="1"/>
</dbReference>
<accession>A0A511TF10</accession>
<evidence type="ECO:0000256" key="6">
    <source>
        <dbReference type="ARBA" id="ARBA00022801"/>
    </source>
</evidence>
<organism evidence="10 13">
    <name type="scientific">Myxococcus fulvus</name>
    <dbReference type="NCBI Taxonomy" id="33"/>
    <lineage>
        <taxon>Bacteria</taxon>
        <taxon>Pseudomonadati</taxon>
        <taxon>Myxococcota</taxon>
        <taxon>Myxococcia</taxon>
        <taxon>Myxococcales</taxon>
        <taxon>Cystobacterineae</taxon>
        <taxon>Myxococcaceae</taxon>
        <taxon>Myxococcus</taxon>
    </lineage>
</organism>
<evidence type="ECO:0000256" key="3">
    <source>
        <dbReference type="ARBA" id="ARBA00008766"/>
    </source>
</evidence>
<evidence type="ECO:0000313" key="10">
    <source>
        <dbReference type="EMBL" id="GEN12759.1"/>
    </source>
</evidence>
<dbReference type="EMBL" id="FOIB01000011">
    <property type="protein sequence ID" value="SEU36260.1"/>
    <property type="molecule type" value="Genomic_DNA"/>
</dbReference>
<keyword evidence="10" id="KW-0645">Protease</keyword>
<keyword evidence="7" id="KW-0464">Manganese</keyword>
<feature type="region of interest" description="Disordered" evidence="8">
    <location>
        <begin position="508"/>
        <end position="536"/>
    </location>
</feature>
<feature type="domain" description="Aminopeptidase P N-terminal" evidence="9">
    <location>
        <begin position="69"/>
        <end position="213"/>
    </location>
</feature>
<dbReference type="InterPro" id="IPR029149">
    <property type="entry name" value="Creatin/AminoP/Spt16_N"/>
</dbReference>
<keyword evidence="5" id="KW-0479">Metal-binding</keyword>
<comment type="similarity">
    <text evidence="3">Belongs to the peptidase M24B family.</text>
</comment>
<reference evidence="11 12" key="1">
    <citation type="submission" date="2016-10" db="EMBL/GenBank/DDBJ databases">
        <authorList>
            <person name="Varghese N."/>
            <person name="Submissions S."/>
        </authorList>
    </citation>
    <scope>NUCLEOTIDE SEQUENCE [LARGE SCALE GENOMIC DNA]</scope>
    <source>
        <strain evidence="11 12">DSM 16525</strain>
    </source>
</reference>
<evidence type="ECO:0000256" key="5">
    <source>
        <dbReference type="ARBA" id="ARBA00022723"/>
    </source>
</evidence>
<protein>
    <recommendedName>
        <fullName evidence="4">Xaa-Pro aminopeptidase</fullName>
        <ecNumber evidence="4">3.4.11.9</ecNumber>
    </recommendedName>
</protein>
<feature type="compositionally biased region" description="Polar residues" evidence="8">
    <location>
        <begin position="1"/>
        <end position="30"/>
    </location>
</feature>
<evidence type="ECO:0000313" key="11">
    <source>
        <dbReference type="EMBL" id="SEU36260.1"/>
    </source>
</evidence>
<evidence type="ECO:0000256" key="2">
    <source>
        <dbReference type="ARBA" id="ARBA00001936"/>
    </source>
</evidence>
<dbReference type="OrthoDB" id="9806388at2"/>
<dbReference type="GO" id="GO:0005829">
    <property type="term" value="C:cytosol"/>
    <property type="evidence" value="ECO:0007669"/>
    <property type="project" value="TreeGrafter"/>
</dbReference>
<dbReference type="GO" id="GO:0070006">
    <property type="term" value="F:metalloaminopeptidase activity"/>
    <property type="evidence" value="ECO:0007669"/>
    <property type="project" value="InterPro"/>
</dbReference>
<evidence type="ECO:0000313" key="12">
    <source>
        <dbReference type="Proteomes" id="UP000183760"/>
    </source>
</evidence>
<dbReference type="RefSeq" id="WP_074957952.1">
    <property type="nucleotide sequence ID" value="NZ_BJXR01000068.1"/>
</dbReference>
<dbReference type="InterPro" id="IPR007865">
    <property type="entry name" value="Aminopep_P_N"/>
</dbReference>
<dbReference type="EC" id="3.4.11.9" evidence="4"/>
<proteinExistence type="inferred from homology"/>
<sequence length="536" mass="58546">MATSIPSSSVASDSTQPAVGEQQSLVTSEPQAPAAKPASHDSLPPQALLDFMLEKWKPASGKLPPKIKYAESFKARRKALSQAFPGETLVIPTGHEKVRANDTYYRFRPGTDFYYLTGNMEADCVLVLEPKDGGGHTDILFVEPNPGRSDATFFTDRVKGELWVGPRLGVPESRARHDVDEARGLDTLNAYLKGLKGSAKTTRVLRGHSAKVDAEVAEGGERDKALATFLSEMRLIKDAQELRELQISIDATQRGFEDVIRSLKVAKTERYVEGIFNLRARVEGNDTGYNSIVASGSHACVLHWNRNDGPLVPGDLLLLDAGVEGHTLYTADITRTLPITGRFSPEQKAIYELVYASQEAAFAAVKPGNDFMEPNRAAMRVLAEGLEKLGIIEDAAEALKDEHQFYKRYSLHNVSHMLGLDVHDCAQARQEAYKYGKLQAGMVLTVEPGLYFQKDDLTVPARYRGIGVRIEDDIVVTARGCKVLSGNIPRTVKDIEAWMSGVWSADKASAAPKGKKAAAKKAKAPAAKKAKAGKRK</sequence>
<keyword evidence="12" id="KW-1185">Reference proteome</keyword>
<dbReference type="PANTHER" id="PTHR43226">
    <property type="entry name" value="XAA-PRO AMINOPEPTIDASE 3"/>
    <property type="match status" value="1"/>
</dbReference>
<dbReference type="GO" id="GO:0030145">
    <property type="term" value="F:manganese ion binding"/>
    <property type="evidence" value="ECO:0007669"/>
    <property type="project" value="InterPro"/>
</dbReference>
<comment type="caution">
    <text evidence="10">The sequence shown here is derived from an EMBL/GenBank/DDBJ whole genome shotgun (WGS) entry which is preliminary data.</text>
</comment>
<comment type="cofactor">
    <cofactor evidence="2">
        <name>Mn(2+)</name>
        <dbReference type="ChEBI" id="CHEBI:29035"/>
    </cofactor>
</comment>
<dbReference type="InterPro" id="IPR036005">
    <property type="entry name" value="Creatinase/aminopeptidase-like"/>
</dbReference>
<evidence type="ECO:0000256" key="8">
    <source>
        <dbReference type="SAM" id="MobiDB-lite"/>
    </source>
</evidence>
<dbReference type="CDD" id="cd01087">
    <property type="entry name" value="Prolidase"/>
    <property type="match status" value="1"/>
</dbReference>
<evidence type="ECO:0000256" key="4">
    <source>
        <dbReference type="ARBA" id="ARBA00012574"/>
    </source>
</evidence>
<dbReference type="Proteomes" id="UP000321514">
    <property type="component" value="Unassembled WGS sequence"/>
</dbReference>
<feature type="compositionally biased region" description="Basic residues" evidence="8">
    <location>
        <begin position="513"/>
        <end position="536"/>
    </location>
</feature>
<feature type="region of interest" description="Disordered" evidence="8">
    <location>
        <begin position="1"/>
        <end position="43"/>
    </location>
</feature>
<dbReference type="InterPro" id="IPR000994">
    <property type="entry name" value="Pept_M24"/>
</dbReference>
<dbReference type="GO" id="GO:0006508">
    <property type="term" value="P:proteolysis"/>
    <property type="evidence" value="ECO:0007669"/>
    <property type="project" value="TreeGrafter"/>
</dbReference>
<name>A0A511TF10_MYXFU</name>
<keyword evidence="6" id="KW-0378">Hydrolase</keyword>
<dbReference type="EMBL" id="BJXR01000068">
    <property type="protein sequence ID" value="GEN12759.1"/>
    <property type="molecule type" value="Genomic_DNA"/>
</dbReference>
<dbReference type="Proteomes" id="UP000183760">
    <property type="component" value="Unassembled WGS sequence"/>
</dbReference>
<dbReference type="InterPro" id="IPR052433">
    <property type="entry name" value="X-Pro_dipept-like"/>
</dbReference>
<evidence type="ECO:0000256" key="1">
    <source>
        <dbReference type="ARBA" id="ARBA00001424"/>
    </source>
</evidence>
<dbReference type="Gene3D" id="3.40.350.10">
    <property type="entry name" value="Creatinase/prolidase N-terminal domain"/>
    <property type="match status" value="1"/>
</dbReference>